<dbReference type="EMBL" id="JACOPP010000009">
    <property type="protein sequence ID" value="MBC5733770.1"/>
    <property type="molecule type" value="Genomic_DNA"/>
</dbReference>
<evidence type="ECO:0000313" key="3">
    <source>
        <dbReference type="Proteomes" id="UP000661435"/>
    </source>
</evidence>
<dbReference type="Proteomes" id="UP000661435">
    <property type="component" value="Unassembled WGS sequence"/>
</dbReference>
<evidence type="ECO:0000313" key="2">
    <source>
        <dbReference type="EMBL" id="MBC5733770.1"/>
    </source>
</evidence>
<accession>A0A8J6JGD1</accession>
<organism evidence="2 3">
    <name type="scientific">Lawsonibacter hominis</name>
    <dbReference type="NCBI Taxonomy" id="2763053"/>
    <lineage>
        <taxon>Bacteria</taxon>
        <taxon>Bacillati</taxon>
        <taxon>Bacillota</taxon>
        <taxon>Clostridia</taxon>
        <taxon>Eubacteriales</taxon>
        <taxon>Oscillospiraceae</taxon>
        <taxon>Lawsonibacter</taxon>
    </lineage>
</organism>
<protein>
    <recommendedName>
        <fullName evidence="1">DUF6774 domain-containing protein</fullName>
    </recommendedName>
</protein>
<keyword evidence="3" id="KW-1185">Reference proteome</keyword>
<evidence type="ECO:0000259" key="1">
    <source>
        <dbReference type="Pfam" id="PF20564"/>
    </source>
</evidence>
<comment type="caution">
    <text evidence="2">The sequence shown here is derived from an EMBL/GenBank/DDBJ whole genome shotgun (WGS) entry which is preliminary data.</text>
</comment>
<dbReference type="Pfam" id="PF20564">
    <property type="entry name" value="DUF6774"/>
    <property type="match status" value="1"/>
</dbReference>
<dbReference type="InterPro" id="IPR046665">
    <property type="entry name" value="DUF6774"/>
</dbReference>
<sequence>MACTSGPSGEALLVIAALVSFQLAQDRSNDELGVLAAFFTVLGDNLALIAARRAAQEACCLEAGAAADTDTDPM</sequence>
<dbReference type="RefSeq" id="WP_186907658.1">
    <property type="nucleotide sequence ID" value="NZ_JACOPP010000009.1"/>
</dbReference>
<reference evidence="2" key="1">
    <citation type="submission" date="2020-08" db="EMBL/GenBank/DDBJ databases">
        <title>Genome public.</title>
        <authorList>
            <person name="Liu C."/>
            <person name="Sun Q."/>
        </authorList>
    </citation>
    <scope>NUCLEOTIDE SEQUENCE</scope>
    <source>
        <strain evidence="2">NSJ-51</strain>
    </source>
</reference>
<feature type="domain" description="DUF6774" evidence="1">
    <location>
        <begin position="29"/>
        <end position="55"/>
    </location>
</feature>
<gene>
    <name evidence="2" type="ORF">H8S57_08505</name>
</gene>
<name>A0A8J6JGD1_9FIRM</name>
<proteinExistence type="predicted"/>
<dbReference type="AlphaFoldDB" id="A0A8J6JGD1"/>